<dbReference type="Gene3D" id="1.10.10.1210">
    <property type="entry name" value="MAGE homology domain, winged helix WH2 motif"/>
    <property type="match status" value="1"/>
</dbReference>
<dbReference type="GO" id="GO:0000122">
    <property type="term" value="P:negative regulation of transcription by RNA polymerase II"/>
    <property type="evidence" value="ECO:0000318"/>
    <property type="project" value="GO_Central"/>
</dbReference>
<feature type="domain" description="MAGE" evidence="2">
    <location>
        <begin position="135"/>
        <end position="333"/>
    </location>
</feature>
<dbReference type="GO" id="GO:0005634">
    <property type="term" value="C:nucleus"/>
    <property type="evidence" value="ECO:0000318"/>
    <property type="project" value="GO_Central"/>
</dbReference>
<dbReference type="InParanoid" id="A0A287AWU5"/>
<feature type="region of interest" description="Disordered" evidence="1">
    <location>
        <begin position="61"/>
        <end position="81"/>
    </location>
</feature>
<dbReference type="FunCoup" id="A0A287AWU5">
    <property type="interactions" value="113"/>
</dbReference>
<dbReference type="Pfam" id="PF01454">
    <property type="entry name" value="MAGE"/>
    <property type="match status" value="1"/>
</dbReference>
<dbReference type="FunFam" id="1.10.10.1200:FF:000007">
    <property type="entry name" value="Melanoma-associated antigen C2"/>
    <property type="match status" value="1"/>
</dbReference>
<dbReference type="PANTHER" id="PTHR11736">
    <property type="entry name" value="MELANOMA-ASSOCIATED ANTIGEN MAGE ANTIGEN"/>
    <property type="match status" value="1"/>
</dbReference>
<dbReference type="SMART" id="SM01373">
    <property type="entry name" value="MAGE"/>
    <property type="match status" value="1"/>
</dbReference>
<dbReference type="InterPro" id="IPR002190">
    <property type="entry name" value="MHD_dom"/>
</dbReference>
<accession>A0A287AWU5</accession>
<name>A0A287AWU5_PIG</name>
<proteinExistence type="predicted"/>
<reference evidence="3" key="4">
    <citation type="submission" date="2025-09" db="UniProtKB">
        <authorList>
            <consortium name="Ensembl"/>
        </authorList>
    </citation>
    <scope>IDENTIFICATION</scope>
</reference>
<reference evidence="4" key="1">
    <citation type="submission" date="2009-11" db="EMBL/GenBank/DDBJ databases">
        <authorList>
            <consortium name="Porcine genome sequencing project"/>
        </authorList>
    </citation>
    <scope>NUCLEOTIDE SEQUENCE [LARGE SCALE GENOMIC DNA]</scope>
    <source>
        <strain evidence="4">Duroc</strain>
    </source>
</reference>
<organism evidence="3 4">
    <name type="scientific">Sus scrofa</name>
    <name type="common">Pig</name>
    <dbReference type="NCBI Taxonomy" id="9823"/>
    <lineage>
        <taxon>Eukaryota</taxon>
        <taxon>Metazoa</taxon>
        <taxon>Chordata</taxon>
        <taxon>Craniata</taxon>
        <taxon>Vertebrata</taxon>
        <taxon>Euteleostomi</taxon>
        <taxon>Mammalia</taxon>
        <taxon>Eutheria</taxon>
        <taxon>Laurasiatheria</taxon>
        <taxon>Artiodactyla</taxon>
        <taxon>Suina</taxon>
        <taxon>Suidae</taxon>
        <taxon>Sus</taxon>
    </lineage>
</organism>
<dbReference type="GeneTree" id="ENSGT00940000162825"/>
<sequence length="369" mass="41101">MDLNKARIIKISTLLHLLPPRVVMPRRQKNPQHSYDQQLQTFTKSQDLEVAQVSRALEETHLSSHPLMPGNLKEAAGTSVSGFPESPQSFYASATAFTPTSSSKSDEGFTSPGKEHSSGTSQAVPDPQNVPIDALNKDVALVVNFLLLKYQMKEPITEEEMLKIVNNCQVHFPEILMRASEHMEIIFGLDLKEVDPANHRYDLLIKLGLTYDGMLPGEVGVPKTGFLLLILGVIFMKGNRATEAEIWEVLNATGIYSGRKHFIFGEPRKLITKDFVKEKYLEYRQVADTDPAQFEFLWGPRAHAETTKMKVLEFLAKVHGTDASSFPSQYEEALQDEEEKARARIPGRAVSPSLATASSGVKTGSFFHT</sequence>
<reference evidence="3" key="2">
    <citation type="journal article" date="2020" name="Gigascience">
        <title>An improved pig reference genome sequence to enable pig genetics and genomics research.</title>
        <authorList>
            <person name="Warr A."/>
            <person name="Affara N."/>
            <person name="Aken B."/>
            <person name="Beiki H."/>
            <person name="Bickhart D.M."/>
            <person name="Billis K."/>
            <person name="Chow W."/>
            <person name="Eory L."/>
            <person name="Finlayson H.A."/>
            <person name="Flicek P."/>
            <person name="Giron C.G."/>
            <person name="Griffin D.K."/>
            <person name="Hall R."/>
            <person name="Hannum G."/>
            <person name="Hourlier T."/>
            <person name="Howe K."/>
            <person name="Hume D.A."/>
            <person name="Izuogu O."/>
            <person name="Kim K."/>
            <person name="Koren S."/>
            <person name="Liu H."/>
            <person name="Manchanda N."/>
            <person name="Martin F.J."/>
            <person name="Nonneman D.J."/>
            <person name="O'Connor R.E."/>
            <person name="Phillippy A.M."/>
            <person name="Rohrer G.A."/>
            <person name="Rosen B.D."/>
            <person name="Rund L.A."/>
            <person name="Sargent C.A."/>
            <person name="Schook L.B."/>
            <person name="Schroeder S.G."/>
            <person name="Schwartz A.S."/>
            <person name="Skinner B.M."/>
            <person name="Talbot R."/>
            <person name="Tseng E."/>
            <person name="Tuggle C.K."/>
            <person name="Watson M."/>
            <person name="Smith T.P.L."/>
            <person name="Archibald A.L."/>
        </authorList>
    </citation>
    <scope>NUCLEOTIDE SEQUENCE [LARGE SCALE GENOMIC DNA]</scope>
    <source>
        <strain evidence="3">Duroc</strain>
    </source>
</reference>
<protein>
    <recommendedName>
        <fullName evidence="2">MAGE domain-containing protein</fullName>
    </recommendedName>
</protein>
<dbReference type="InterPro" id="IPR021072">
    <property type="entry name" value="MAGE_N"/>
</dbReference>
<dbReference type="Ensembl" id="ENSSSCT00000049274.2">
    <property type="protein sequence ID" value="ENSSSCP00000048364.2"/>
    <property type="gene ID" value="ENSSSCG00000037401.2"/>
</dbReference>
<evidence type="ECO:0000313" key="4">
    <source>
        <dbReference type="Proteomes" id="UP000008227"/>
    </source>
</evidence>
<dbReference type="AlphaFoldDB" id="A0A287AWU5"/>
<feature type="region of interest" description="Disordered" evidence="1">
    <location>
        <begin position="97"/>
        <end position="129"/>
    </location>
</feature>
<dbReference type="PANTHER" id="PTHR11736:SF145">
    <property type="entry name" value="MELANOMA-ASSOCIATED ANTIGEN B16"/>
    <property type="match status" value="1"/>
</dbReference>
<dbReference type="Proteomes" id="UP000008227">
    <property type="component" value="Chromosome X"/>
</dbReference>
<evidence type="ECO:0000256" key="1">
    <source>
        <dbReference type="SAM" id="MobiDB-lite"/>
    </source>
</evidence>
<dbReference type="Gene3D" id="1.10.10.1200">
    <property type="entry name" value="MAGE homology domain, winged helix WH1 motif"/>
    <property type="match status" value="1"/>
</dbReference>
<dbReference type="FunFam" id="1.10.10.1210:FF:000001">
    <property type="entry name" value="melanoma-associated antigen D1"/>
    <property type="match status" value="1"/>
</dbReference>
<dbReference type="InterPro" id="IPR041898">
    <property type="entry name" value="MAGE_WH1"/>
</dbReference>
<dbReference type="SMART" id="SM01392">
    <property type="entry name" value="MAGE_N"/>
    <property type="match status" value="1"/>
</dbReference>
<dbReference type="InterPro" id="IPR041899">
    <property type="entry name" value="MAGE_WH2"/>
</dbReference>
<evidence type="ECO:0000259" key="2">
    <source>
        <dbReference type="PROSITE" id="PS50838"/>
    </source>
</evidence>
<reference evidence="3" key="3">
    <citation type="submission" date="2025-08" db="UniProtKB">
        <authorList>
            <consortium name="Ensembl"/>
        </authorList>
    </citation>
    <scope>IDENTIFICATION</scope>
</reference>
<keyword evidence="4" id="KW-1185">Reference proteome</keyword>
<evidence type="ECO:0000313" key="3">
    <source>
        <dbReference type="Ensembl" id="ENSSSCP00000048364.2"/>
    </source>
</evidence>
<dbReference type="InterPro" id="IPR037445">
    <property type="entry name" value="MAGE"/>
</dbReference>
<dbReference type="Bgee" id="ENSSSCG00000037401">
    <property type="expression patterns" value="Expressed in oocyte and 2 other cell types or tissues"/>
</dbReference>
<dbReference type="STRING" id="9823.ENSSSCP00000048364"/>
<dbReference type="PROSITE" id="PS50838">
    <property type="entry name" value="MAGE"/>
    <property type="match status" value="1"/>
</dbReference>
<dbReference type="Pfam" id="PF12440">
    <property type="entry name" value="MAGE_N"/>
    <property type="match status" value="1"/>
</dbReference>